<reference evidence="1 2" key="1">
    <citation type="submission" date="2016-07" db="EMBL/GenBank/DDBJ databases">
        <title>Comparative genomics of the Campylobacter concisus group.</title>
        <authorList>
            <person name="Miller W.G."/>
            <person name="Yee E."/>
            <person name="Chapman M.H."/>
            <person name="Huynh S."/>
            <person name="Bono J.L."/>
            <person name="On S.L.W."/>
            <person name="StLeger J."/>
            <person name="Foster G."/>
            <person name="Parker C.T."/>
        </authorList>
    </citation>
    <scope>NUCLEOTIDE SEQUENCE [LARGE SCALE GENOMIC DNA]</scope>
    <source>
        <strain evidence="1 2">ATCC 33238</strain>
    </source>
</reference>
<evidence type="ECO:0000313" key="2">
    <source>
        <dbReference type="Proteomes" id="UP000502377"/>
    </source>
</evidence>
<dbReference type="AlphaFoldDB" id="A0A6G5QLR1"/>
<protein>
    <submittedName>
        <fullName evidence="1">Uncharacterized protein</fullName>
    </submittedName>
</protein>
<accession>A0A6G5QLR1</accession>
<gene>
    <name evidence="1" type="ORF">CRECT_1005</name>
</gene>
<dbReference type="RefSeq" id="WP_002945744.1">
    <property type="nucleotide sequence ID" value="NZ_CP012543.1"/>
</dbReference>
<dbReference type="KEGG" id="crx:CRECT_1005"/>
<organism evidence="1 2">
    <name type="scientific">Campylobacter rectus</name>
    <name type="common">Wolinella recta</name>
    <dbReference type="NCBI Taxonomy" id="203"/>
    <lineage>
        <taxon>Bacteria</taxon>
        <taxon>Pseudomonadati</taxon>
        <taxon>Campylobacterota</taxon>
        <taxon>Epsilonproteobacteria</taxon>
        <taxon>Campylobacterales</taxon>
        <taxon>Campylobacteraceae</taxon>
        <taxon>Campylobacter</taxon>
    </lineage>
</organism>
<evidence type="ECO:0000313" key="1">
    <source>
        <dbReference type="EMBL" id="QCD46673.1"/>
    </source>
</evidence>
<sequence length="241" mass="28868">MKIFKIFIFLFIIYTIPFLIAHVRKAEVLEYMKDEVINYEINFLKKNIRARAIASGKTEQEADEIVSSYEPIFKREKDKFYKYCSKKVWGDYDSIDTGEYYINSTDQKSKKYIGCLSSVDYSFNYFFESAAFFHFFYYFDDETKALYDSLSMIAFAHNRPNGQYYKVSKRRAYYMIPYCAWCNYGLGKYPFGDFEIMDFEGGELDRREVLTLKDEDVVCRKFTKASDDEDPECYKYYKKLK</sequence>
<dbReference type="Proteomes" id="UP000502377">
    <property type="component" value="Chromosome"/>
</dbReference>
<proteinExistence type="predicted"/>
<dbReference type="EMBL" id="CP012543">
    <property type="protein sequence ID" value="QCD46673.1"/>
    <property type="molecule type" value="Genomic_DNA"/>
</dbReference>
<name>A0A6G5QLR1_CAMRE</name>